<feature type="domain" description="Cytochrome c" evidence="6">
    <location>
        <begin position="41"/>
        <end position="132"/>
    </location>
</feature>
<dbReference type="GO" id="GO:0020037">
    <property type="term" value="F:heme binding"/>
    <property type="evidence" value="ECO:0007669"/>
    <property type="project" value="InterPro"/>
</dbReference>
<dbReference type="PANTHER" id="PTHR35008">
    <property type="entry name" value="BLL4482 PROTEIN-RELATED"/>
    <property type="match status" value="1"/>
</dbReference>
<dbReference type="InterPro" id="IPR051459">
    <property type="entry name" value="Cytochrome_c-type_DH"/>
</dbReference>
<dbReference type="InterPro" id="IPR009056">
    <property type="entry name" value="Cyt_c-like_dom"/>
</dbReference>
<evidence type="ECO:0000256" key="1">
    <source>
        <dbReference type="ARBA" id="ARBA00022617"/>
    </source>
</evidence>
<accession>A0A4R3YY53</accession>
<dbReference type="GO" id="GO:0046872">
    <property type="term" value="F:metal ion binding"/>
    <property type="evidence" value="ECO:0007669"/>
    <property type="project" value="UniProtKB-KW"/>
</dbReference>
<dbReference type="InterPro" id="IPR036909">
    <property type="entry name" value="Cyt_c-like_dom_sf"/>
</dbReference>
<comment type="caution">
    <text evidence="7">The sequence shown here is derived from an EMBL/GenBank/DDBJ whole genome shotgun (WGS) entry which is preliminary data.</text>
</comment>
<dbReference type="AlphaFoldDB" id="A0A4R3YY53"/>
<protein>
    <submittedName>
        <fullName evidence="7">Cbb3-type cytochrome c oxidase subunit III</fullName>
    </submittedName>
</protein>
<dbReference type="Pfam" id="PF00034">
    <property type="entry name" value="Cytochrom_C"/>
    <property type="match status" value="1"/>
</dbReference>
<dbReference type="SUPFAM" id="SSF46626">
    <property type="entry name" value="Cytochrome c"/>
    <property type="match status" value="1"/>
</dbReference>
<gene>
    <name evidence="7" type="ORF">EC912_102765</name>
</gene>
<evidence type="ECO:0000256" key="4">
    <source>
        <dbReference type="PROSITE-ProRule" id="PRU00433"/>
    </source>
</evidence>
<evidence type="ECO:0000313" key="7">
    <source>
        <dbReference type="EMBL" id="TCV96414.1"/>
    </source>
</evidence>
<keyword evidence="8" id="KW-1185">Reference proteome</keyword>
<proteinExistence type="predicted"/>
<feature type="chain" id="PRO_5020542478" evidence="5">
    <location>
        <begin position="29"/>
        <end position="150"/>
    </location>
</feature>
<dbReference type="PANTHER" id="PTHR35008:SF9">
    <property type="entry name" value="CYTOCHROME C DOMAIN-CONTAINING PROTEIN"/>
    <property type="match status" value="1"/>
</dbReference>
<sequence length="150" mass="16211">MNNMTAKRPWVRVLCGTVLLCCATSLYAQSSDNKYYTPGNLGSANGEAIFQSICQGCHMHDAKGAQGAGTYPALTGNPRLISPQYMAAVILNGRRDMPSFAMGGGDGDRFLDDTKLTDAQIAEVINYVRTHFGNPYTDRIGTAEVASMHR</sequence>
<reference evidence="7 8" key="1">
    <citation type="submission" date="2019-03" db="EMBL/GenBank/DDBJ databases">
        <title>Above-ground endophytic microbial communities from plants in different locations in the United States.</title>
        <authorList>
            <person name="Frank C."/>
        </authorList>
    </citation>
    <scope>NUCLEOTIDE SEQUENCE [LARGE SCALE GENOMIC DNA]</scope>
    <source>
        <strain evidence="7 8">LP_13_YM</strain>
    </source>
</reference>
<dbReference type="GO" id="GO:0009055">
    <property type="term" value="F:electron transfer activity"/>
    <property type="evidence" value="ECO:0007669"/>
    <property type="project" value="InterPro"/>
</dbReference>
<evidence type="ECO:0000256" key="5">
    <source>
        <dbReference type="SAM" id="SignalP"/>
    </source>
</evidence>
<evidence type="ECO:0000259" key="6">
    <source>
        <dbReference type="PROSITE" id="PS51007"/>
    </source>
</evidence>
<keyword evidence="3 4" id="KW-0408">Iron</keyword>
<dbReference type="EMBL" id="SMCS01000002">
    <property type="protein sequence ID" value="TCV96414.1"/>
    <property type="molecule type" value="Genomic_DNA"/>
</dbReference>
<evidence type="ECO:0000313" key="8">
    <source>
        <dbReference type="Proteomes" id="UP000295645"/>
    </source>
</evidence>
<keyword evidence="5" id="KW-0732">Signal</keyword>
<evidence type="ECO:0000256" key="2">
    <source>
        <dbReference type="ARBA" id="ARBA00022723"/>
    </source>
</evidence>
<dbReference type="Gene3D" id="1.10.760.10">
    <property type="entry name" value="Cytochrome c-like domain"/>
    <property type="match status" value="1"/>
</dbReference>
<name>A0A4R3YY53_9GAMM</name>
<organism evidence="7 8">
    <name type="scientific">Luteibacter rhizovicinus</name>
    <dbReference type="NCBI Taxonomy" id="242606"/>
    <lineage>
        <taxon>Bacteria</taxon>
        <taxon>Pseudomonadati</taxon>
        <taxon>Pseudomonadota</taxon>
        <taxon>Gammaproteobacteria</taxon>
        <taxon>Lysobacterales</taxon>
        <taxon>Rhodanobacteraceae</taxon>
        <taxon>Luteibacter</taxon>
    </lineage>
</organism>
<feature type="signal peptide" evidence="5">
    <location>
        <begin position="1"/>
        <end position="28"/>
    </location>
</feature>
<evidence type="ECO:0000256" key="3">
    <source>
        <dbReference type="ARBA" id="ARBA00023004"/>
    </source>
</evidence>
<dbReference type="PROSITE" id="PS51007">
    <property type="entry name" value="CYTC"/>
    <property type="match status" value="1"/>
</dbReference>
<keyword evidence="2 4" id="KW-0479">Metal-binding</keyword>
<dbReference type="RefSeq" id="WP_207906787.1">
    <property type="nucleotide sequence ID" value="NZ_SMCS01000002.1"/>
</dbReference>
<dbReference type="Proteomes" id="UP000295645">
    <property type="component" value="Unassembled WGS sequence"/>
</dbReference>
<keyword evidence="1 4" id="KW-0349">Heme</keyword>